<evidence type="ECO:0000313" key="2">
    <source>
        <dbReference type="EMBL" id="MBO8460323.1"/>
    </source>
</evidence>
<evidence type="ECO:0000259" key="1">
    <source>
        <dbReference type="Pfam" id="PF13657"/>
    </source>
</evidence>
<reference evidence="2" key="1">
    <citation type="submission" date="2020-10" db="EMBL/GenBank/DDBJ databases">
        <authorList>
            <person name="Gilroy R."/>
        </authorList>
    </citation>
    <scope>NUCLEOTIDE SEQUENCE</scope>
    <source>
        <strain evidence="2">G3-3990</strain>
    </source>
</reference>
<proteinExistence type="predicted"/>
<organism evidence="2 3">
    <name type="scientific">Candidatus Gallipaludibacter merdavium</name>
    <dbReference type="NCBI Taxonomy" id="2840839"/>
    <lineage>
        <taxon>Bacteria</taxon>
        <taxon>Pseudomonadati</taxon>
        <taxon>Bacteroidota</taxon>
        <taxon>Bacteroidia</taxon>
        <taxon>Bacteroidales</taxon>
        <taxon>Candidatus Gallipaludibacter</taxon>
    </lineage>
</organism>
<reference evidence="2" key="2">
    <citation type="journal article" date="2021" name="PeerJ">
        <title>Extensive microbial diversity within the chicken gut microbiome revealed by metagenomics and culture.</title>
        <authorList>
            <person name="Gilroy R."/>
            <person name="Ravi A."/>
            <person name="Getino M."/>
            <person name="Pursley I."/>
            <person name="Horton D.L."/>
            <person name="Alikhan N.F."/>
            <person name="Baker D."/>
            <person name="Gharbi K."/>
            <person name="Hall N."/>
            <person name="Watson M."/>
            <person name="Adriaenssens E.M."/>
            <person name="Foster-Nyarko E."/>
            <person name="Jarju S."/>
            <person name="Secka A."/>
            <person name="Antonio M."/>
            <person name="Oren A."/>
            <person name="Chaudhuri R.R."/>
            <person name="La Ragione R."/>
            <person name="Hildebrand F."/>
            <person name="Pallen M.J."/>
        </authorList>
    </citation>
    <scope>NUCLEOTIDE SEQUENCE</scope>
    <source>
        <strain evidence="2">G3-3990</strain>
    </source>
</reference>
<protein>
    <submittedName>
        <fullName evidence="2">HipA N-terminal domain-containing protein</fullName>
    </submittedName>
</protein>
<dbReference type="AlphaFoldDB" id="A0A9D9N4W9"/>
<comment type="caution">
    <text evidence="2">The sequence shown here is derived from an EMBL/GenBank/DDBJ whole genome shotgun (WGS) entry which is preliminary data.</text>
</comment>
<dbReference type="InterPro" id="IPR017508">
    <property type="entry name" value="HipA_N1"/>
</dbReference>
<name>A0A9D9N4W9_9BACT</name>
<gene>
    <name evidence="2" type="ORF">IAA73_08335</name>
</gene>
<dbReference type="NCBIfam" id="TIGR03071">
    <property type="entry name" value="couple_hipA"/>
    <property type="match status" value="1"/>
</dbReference>
<dbReference type="Proteomes" id="UP000823641">
    <property type="component" value="Unassembled WGS sequence"/>
</dbReference>
<dbReference type="EMBL" id="JADIMG010000079">
    <property type="protein sequence ID" value="MBO8460323.1"/>
    <property type="molecule type" value="Genomic_DNA"/>
</dbReference>
<dbReference type="Pfam" id="PF13657">
    <property type="entry name" value="Couple_hipA"/>
    <property type="match status" value="1"/>
</dbReference>
<accession>A0A9D9N4W9</accession>
<sequence>MRQAKVLNNKIVAGILTETDDGRYIFKYDDTYLVQSTLPAISLAFPKRKEAYVSNELFPFFFNMLSEGANKTIQCSTLKIDEKDAFGLLLATTQHDTIGAITIQKL</sequence>
<feature type="domain" description="HipA N-terminal subdomain 1" evidence="1">
    <location>
        <begin position="5"/>
        <end position="103"/>
    </location>
</feature>
<evidence type="ECO:0000313" key="3">
    <source>
        <dbReference type="Proteomes" id="UP000823641"/>
    </source>
</evidence>